<dbReference type="Proteomes" id="UP001642482">
    <property type="component" value="Unassembled WGS sequence"/>
</dbReference>
<reference evidence="1 2" key="1">
    <citation type="submission" date="2024-01" db="EMBL/GenBank/DDBJ databases">
        <authorList>
            <person name="Allen C."/>
            <person name="Tagirdzhanova G."/>
        </authorList>
    </citation>
    <scope>NUCLEOTIDE SEQUENCE [LARGE SCALE GENOMIC DNA]</scope>
</reference>
<dbReference type="PANTHER" id="PTHR33112">
    <property type="entry name" value="DOMAIN PROTEIN, PUTATIVE-RELATED"/>
    <property type="match status" value="1"/>
</dbReference>
<organism evidence="1 2">
    <name type="scientific">Sporothrix eucalyptigena</name>
    <dbReference type="NCBI Taxonomy" id="1812306"/>
    <lineage>
        <taxon>Eukaryota</taxon>
        <taxon>Fungi</taxon>
        <taxon>Dikarya</taxon>
        <taxon>Ascomycota</taxon>
        <taxon>Pezizomycotina</taxon>
        <taxon>Sordariomycetes</taxon>
        <taxon>Sordariomycetidae</taxon>
        <taxon>Ophiostomatales</taxon>
        <taxon>Ophiostomataceae</taxon>
        <taxon>Sporothrix</taxon>
    </lineage>
</organism>
<evidence type="ECO:0000313" key="1">
    <source>
        <dbReference type="EMBL" id="CAK7235251.1"/>
    </source>
</evidence>
<sequence>MTITPRINGNARLCRICLAIFAVTIEPAPRDESVDSSLPVHKRHHPSVASLYSAAHDGCSICRVVDTTLAGRRREASDVPLVAQPLRGQGDGAVAATTYTITSIHDNPGHYRLAVFLHVNELRSVSFFSVARVVPGTVLNVSSPKRHPALIRQWMAMSKEPHSIVQQNTRNQKGPRRLLELRAPISGSSYAFHSGYFRVQTFPDGASVEYATVSHRKDILSEVDAGYLRAMDTSGLLYPGWHPFTLFPDWLQRAARTTMAAGLSYMWVPMDLITDGYEVDALGCMYAKAVFNIAFLDKDAPQESNNDDDDEGGNEFSEDLPVLPCGWMQRPHHHEYLTVYQSDMFSRILAESPLPSLPDFHLAVMLAPATLFLSGSHIWWQSSEGTLYGDLVATGAGPECPSALTLYGTHSTNAVDWRSRLLPLFSSVSVSQEKSLDHRREMSMRLAGCWIAIVTAYANKNAVPPTTMNRVAIAGCIARTINVLLSSNPPVTFAPKYSYGVFSSGLIEQLCWQRKDTMVPAPTRPCLSSVQGPVPSWSWLSVGAPIGYQFLLANGSPSLRVNFVGDDAPRARRVAMASLWEEAVMGEEEKNTKNIKDIFATGALIPAKLDHSVPISEGQLEGQLSVQGVELGMAWMIWDAAEDVAWAEVQKDEDDRDLSVWPLFAQEYSGPGSQIGACGLILRRQPSEDGKLPRYSRCGWFQYNLSRRFVHNERNPIIDLARGDDSRYRQFFVV</sequence>
<keyword evidence="2" id="KW-1185">Reference proteome</keyword>
<dbReference type="PANTHER" id="PTHR33112:SF10">
    <property type="entry name" value="TOL"/>
    <property type="match status" value="1"/>
</dbReference>
<name>A0ABP0CW42_9PEZI</name>
<protein>
    <recommendedName>
        <fullName evidence="3">Heterokaryon incompatibility domain-containing protein</fullName>
    </recommendedName>
</protein>
<accession>A0ABP0CW42</accession>
<evidence type="ECO:0008006" key="3">
    <source>
        <dbReference type="Google" id="ProtNLM"/>
    </source>
</evidence>
<evidence type="ECO:0000313" key="2">
    <source>
        <dbReference type="Proteomes" id="UP001642482"/>
    </source>
</evidence>
<gene>
    <name evidence="1" type="ORF">SEUCBS140593_009220</name>
</gene>
<proteinExistence type="predicted"/>
<comment type="caution">
    <text evidence="1">The sequence shown here is derived from an EMBL/GenBank/DDBJ whole genome shotgun (WGS) entry which is preliminary data.</text>
</comment>
<dbReference type="EMBL" id="CAWUHD010000146">
    <property type="protein sequence ID" value="CAK7235251.1"/>
    <property type="molecule type" value="Genomic_DNA"/>
</dbReference>